<evidence type="ECO:0000313" key="2">
    <source>
        <dbReference type="EMBL" id="GIY47036.1"/>
    </source>
</evidence>
<keyword evidence="3" id="KW-1185">Reference proteome</keyword>
<protein>
    <submittedName>
        <fullName evidence="2">Uncharacterized protein</fullName>
    </submittedName>
</protein>
<evidence type="ECO:0000313" key="3">
    <source>
        <dbReference type="Proteomes" id="UP001054945"/>
    </source>
</evidence>
<proteinExistence type="predicted"/>
<dbReference type="EMBL" id="BPLR01011518">
    <property type="protein sequence ID" value="GIY47036.1"/>
    <property type="molecule type" value="Genomic_DNA"/>
</dbReference>
<organism evidence="2 3">
    <name type="scientific">Caerostris extrusa</name>
    <name type="common">Bark spider</name>
    <name type="synonym">Caerostris bankana</name>
    <dbReference type="NCBI Taxonomy" id="172846"/>
    <lineage>
        <taxon>Eukaryota</taxon>
        <taxon>Metazoa</taxon>
        <taxon>Ecdysozoa</taxon>
        <taxon>Arthropoda</taxon>
        <taxon>Chelicerata</taxon>
        <taxon>Arachnida</taxon>
        <taxon>Araneae</taxon>
        <taxon>Araneomorphae</taxon>
        <taxon>Entelegynae</taxon>
        <taxon>Araneoidea</taxon>
        <taxon>Araneidae</taxon>
        <taxon>Caerostris</taxon>
    </lineage>
</organism>
<gene>
    <name evidence="2" type="ORF">CEXT_413841</name>
</gene>
<name>A0AAV4TNN2_CAEEX</name>
<sequence>MKQSIHSRTLLIEFGSQMLASHSFGETKELQPHPPSSTLAPPTAEENGPDITLGTVTHMLRLDIVRGPNKEVASSTGHLQSAVGALPKCMLPTGTTLRPTSLPGMGFVPWVGRG</sequence>
<dbReference type="Proteomes" id="UP001054945">
    <property type="component" value="Unassembled WGS sequence"/>
</dbReference>
<comment type="caution">
    <text evidence="2">The sequence shown here is derived from an EMBL/GenBank/DDBJ whole genome shotgun (WGS) entry which is preliminary data.</text>
</comment>
<feature type="region of interest" description="Disordered" evidence="1">
    <location>
        <begin position="23"/>
        <end position="51"/>
    </location>
</feature>
<evidence type="ECO:0000256" key="1">
    <source>
        <dbReference type="SAM" id="MobiDB-lite"/>
    </source>
</evidence>
<reference evidence="2 3" key="1">
    <citation type="submission" date="2021-06" db="EMBL/GenBank/DDBJ databases">
        <title>Caerostris extrusa draft genome.</title>
        <authorList>
            <person name="Kono N."/>
            <person name="Arakawa K."/>
        </authorList>
    </citation>
    <scope>NUCLEOTIDE SEQUENCE [LARGE SCALE GENOMIC DNA]</scope>
</reference>
<dbReference type="AlphaFoldDB" id="A0AAV4TNN2"/>
<accession>A0AAV4TNN2</accession>